<evidence type="ECO:0000256" key="8">
    <source>
        <dbReference type="ARBA" id="ARBA00037215"/>
    </source>
</evidence>
<dbReference type="AlphaFoldDB" id="A0A2T4JBP2"/>
<dbReference type="InterPro" id="IPR000515">
    <property type="entry name" value="MetI-like"/>
</dbReference>
<accession>A0A2T4JBP2</accession>
<evidence type="ECO:0000256" key="6">
    <source>
        <dbReference type="ARBA" id="ARBA00022989"/>
    </source>
</evidence>
<dbReference type="GO" id="GO:0005886">
    <property type="term" value="C:plasma membrane"/>
    <property type="evidence" value="ECO:0007669"/>
    <property type="project" value="UniProtKB-SubCell"/>
</dbReference>
<dbReference type="GO" id="GO:0055085">
    <property type="term" value="P:transmembrane transport"/>
    <property type="evidence" value="ECO:0007669"/>
    <property type="project" value="InterPro"/>
</dbReference>
<dbReference type="EMBL" id="PZKE01000004">
    <property type="protein sequence ID" value="PTE15335.1"/>
    <property type="molecule type" value="Genomic_DNA"/>
</dbReference>
<evidence type="ECO:0000256" key="10">
    <source>
        <dbReference type="RuleBase" id="RU363032"/>
    </source>
</evidence>
<keyword evidence="13" id="KW-1185">Reference proteome</keyword>
<feature type="transmembrane region" description="Helical" evidence="10">
    <location>
        <begin position="277"/>
        <end position="303"/>
    </location>
</feature>
<dbReference type="SUPFAM" id="SSF161098">
    <property type="entry name" value="MetI-like"/>
    <property type="match status" value="1"/>
</dbReference>
<protein>
    <recommendedName>
        <fullName evidence="9">Glutathione transport system permease protein GsiC</fullName>
    </recommendedName>
</protein>
<dbReference type="PANTHER" id="PTHR43163:SF5">
    <property type="entry name" value="GLUTATHIONE TRANSPORT SYSTEM PERMEASE PROTEIN GSIC"/>
    <property type="match status" value="1"/>
</dbReference>
<evidence type="ECO:0000256" key="2">
    <source>
        <dbReference type="ARBA" id="ARBA00009306"/>
    </source>
</evidence>
<dbReference type="CDD" id="cd06261">
    <property type="entry name" value="TM_PBP2"/>
    <property type="match status" value="1"/>
</dbReference>
<comment type="caution">
    <text evidence="12">The sequence shown here is derived from an EMBL/GenBank/DDBJ whole genome shotgun (WGS) entry which is preliminary data.</text>
</comment>
<comment type="similarity">
    <text evidence="2 10">Belongs to the binding-protein-dependent transport system permease family.</text>
</comment>
<sequence>MLNVLLRRLFQAALTVLVVVTLVFVLFSVIPGTYASSLQADKRDVSAEVLERIEAELGLNDPLPQRFGRYMAGLAQGDLGVSYATKRPVADMLSGRVWASFRLACAAILFAVCIGLPLGFFAAMRRGSWLDTATMTLAVSGLSIPAFWAGLVLMYVFSLKLHWLPTFGYGSGGLKHLILPAITLGIAPMALLARTTRAAVLETLNSDFIRTARSKGMSERRLVLRHLARNAFVLVLTTIGLQFGSMLGGSVVIEKLFAWPGVGSLLIDSVGLRDIPAVQGAILVIVLFFLLINTLVDLAYLVVDPRIRYR</sequence>
<evidence type="ECO:0000256" key="7">
    <source>
        <dbReference type="ARBA" id="ARBA00023136"/>
    </source>
</evidence>
<dbReference type="Gene3D" id="1.10.3720.10">
    <property type="entry name" value="MetI-like"/>
    <property type="match status" value="1"/>
</dbReference>
<feature type="domain" description="ABC transmembrane type-1" evidence="11">
    <location>
        <begin position="97"/>
        <end position="296"/>
    </location>
</feature>
<dbReference type="PANTHER" id="PTHR43163">
    <property type="entry name" value="DIPEPTIDE TRANSPORT SYSTEM PERMEASE PROTEIN DPPB-RELATED"/>
    <property type="match status" value="1"/>
</dbReference>
<name>A0A2T4JBP2_FUSBL</name>
<feature type="transmembrane region" description="Helical" evidence="10">
    <location>
        <begin position="12"/>
        <end position="34"/>
    </location>
</feature>
<proteinExistence type="inferred from homology"/>
<dbReference type="RefSeq" id="WP_107672584.1">
    <property type="nucleotide sequence ID" value="NZ_PZKE01000004.1"/>
</dbReference>
<keyword evidence="5 10" id="KW-0812">Transmembrane</keyword>
<feature type="transmembrane region" description="Helical" evidence="10">
    <location>
        <begin position="231"/>
        <end position="257"/>
    </location>
</feature>
<keyword evidence="6 10" id="KW-1133">Transmembrane helix</keyword>
<keyword evidence="7 10" id="KW-0472">Membrane</keyword>
<organism evidence="12 13">
    <name type="scientific">Fuscovulum blasticum DSM 2131</name>
    <dbReference type="NCBI Taxonomy" id="1188250"/>
    <lineage>
        <taxon>Bacteria</taxon>
        <taxon>Pseudomonadati</taxon>
        <taxon>Pseudomonadota</taxon>
        <taxon>Alphaproteobacteria</taxon>
        <taxon>Rhodobacterales</taxon>
        <taxon>Paracoccaceae</taxon>
        <taxon>Pseudogemmobacter</taxon>
    </lineage>
</organism>
<evidence type="ECO:0000256" key="1">
    <source>
        <dbReference type="ARBA" id="ARBA00004651"/>
    </source>
</evidence>
<evidence type="ECO:0000313" key="12">
    <source>
        <dbReference type="EMBL" id="PTE15335.1"/>
    </source>
</evidence>
<feature type="transmembrane region" description="Helical" evidence="10">
    <location>
        <begin position="135"/>
        <end position="157"/>
    </location>
</feature>
<feature type="transmembrane region" description="Helical" evidence="10">
    <location>
        <begin position="177"/>
        <end position="193"/>
    </location>
</feature>
<reference evidence="12 13" key="1">
    <citation type="submission" date="2018-03" db="EMBL/GenBank/DDBJ databases">
        <title>Rhodobacter blasticus.</title>
        <authorList>
            <person name="Meyer T.E."/>
            <person name="Miller S."/>
            <person name="Lodha T."/>
            <person name="Gandham S."/>
            <person name="Chintalapati S."/>
            <person name="Chintalapati V.R."/>
        </authorList>
    </citation>
    <scope>NUCLEOTIDE SEQUENCE [LARGE SCALE GENOMIC DNA]</scope>
    <source>
        <strain evidence="12 13">DSM 2131</strain>
    </source>
</reference>
<comment type="function">
    <text evidence="8">Part of the ABC transporter complex GsiABCD involved in glutathione import. Probably responsible for the translocation of the substrate across the membrane.</text>
</comment>
<gene>
    <name evidence="12" type="ORF">C5F44_05905</name>
</gene>
<keyword evidence="3 10" id="KW-0813">Transport</keyword>
<dbReference type="Pfam" id="PF19300">
    <property type="entry name" value="BPD_transp_1_N"/>
    <property type="match status" value="1"/>
</dbReference>
<feature type="transmembrane region" description="Helical" evidence="10">
    <location>
        <begin position="101"/>
        <end position="123"/>
    </location>
</feature>
<dbReference type="PROSITE" id="PS50928">
    <property type="entry name" value="ABC_TM1"/>
    <property type="match status" value="1"/>
</dbReference>
<evidence type="ECO:0000256" key="3">
    <source>
        <dbReference type="ARBA" id="ARBA00022448"/>
    </source>
</evidence>
<dbReference type="Pfam" id="PF00528">
    <property type="entry name" value="BPD_transp_1"/>
    <property type="match status" value="1"/>
</dbReference>
<evidence type="ECO:0000256" key="4">
    <source>
        <dbReference type="ARBA" id="ARBA00022475"/>
    </source>
</evidence>
<evidence type="ECO:0000256" key="9">
    <source>
        <dbReference type="ARBA" id="ARBA00041107"/>
    </source>
</evidence>
<evidence type="ECO:0000256" key="5">
    <source>
        <dbReference type="ARBA" id="ARBA00022692"/>
    </source>
</evidence>
<evidence type="ECO:0000313" key="13">
    <source>
        <dbReference type="Proteomes" id="UP000241362"/>
    </source>
</evidence>
<dbReference type="InterPro" id="IPR035906">
    <property type="entry name" value="MetI-like_sf"/>
</dbReference>
<dbReference type="InterPro" id="IPR045621">
    <property type="entry name" value="BPD_transp_1_N"/>
</dbReference>
<comment type="subcellular location">
    <subcellularLocation>
        <location evidence="1 10">Cell membrane</location>
        <topology evidence="1 10">Multi-pass membrane protein</topology>
    </subcellularLocation>
</comment>
<keyword evidence="4" id="KW-1003">Cell membrane</keyword>
<evidence type="ECO:0000259" key="11">
    <source>
        <dbReference type="PROSITE" id="PS50928"/>
    </source>
</evidence>
<dbReference type="Proteomes" id="UP000241362">
    <property type="component" value="Unassembled WGS sequence"/>
</dbReference>